<feature type="compositionally biased region" description="Basic and acidic residues" evidence="1">
    <location>
        <begin position="719"/>
        <end position="730"/>
    </location>
</feature>
<proteinExistence type="predicted"/>
<evidence type="ECO:0000313" key="5">
    <source>
        <dbReference type="Proteomes" id="UP000184330"/>
    </source>
</evidence>
<sequence length="754" mass="85317">MSDLDERSESNASAASNSSVTSTASTVVPTAAIKYTHQAEKLSFVKPEKDEDGSGTAIRADFITPQDPIIITGDGGRLPGVPLAEAEKLNNLRDDVVGDPQEAIVVASGIETREFEHGTPPPQDDATRQKSSEGSLRRAMPPSRTNPLFPPLPLYGPSSLSRDLQCLTFRTTSFFCSLTFLGIIVLGSVFTSIPMMFNHIWLRLTFRNPDARRPFYEEEKRLKQVRKEEARAWKKQGSRRNSRPKMDDAEEEAAHAEFIPTEGGPDPLVCDVGYYARRVGLNMEEFKVQTEDGFIITLWHIYNPLEFTPMSDQQRAARGPDTFTSAGPSRPSPRSNQKPKFPILMLHGLLQSAGAYCTNDDASLAFYLCKSGYDVWLGNNRCGFNPEHTLLSYPDPRMWAWNIRQMGVMDLPALTSRVLSETGFEKLGLIAHSQGTTQTLVALAKEQRPDLGNKITVFCALAPAAYAGPLIGKAYFKFMRIISPMMFRVVFGIHAFIPFMMLMHRLMPAGPYGATGYRVFHFLFNWSDERWDRGLRDRCFQFAPVYVSAESMRWWLGRECFARQKCILATREEGSQEDAEDEMEDYYNQSKEQGKEATPDRRPSHFRRSSEVKKKHGRVPKGSTSWYDEQVPPFALWVCGSDDLVDGHRLLRRFERGREPHVRVVHSKVIEEYEHLDVIWAMDSIEQVGKEVKEVLWKTCDVRDKVRVPRGCEEIEAWKDPKLEKERDDSGVTYGDGVMDQEGEQGDQSSSSDN</sequence>
<dbReference type="Proteomes" id="UP000184330">
    <property type="component" value="Unassembled WGS sequence"/>
</dbReference>
<feature type="domain" description="Partial AB-hydrolase lipase" evidence="3">
    <location>
        <begin position="273"/>
        <end position="359"/>
    </location>
</feature>
<feature type="compositionally biased region" description="Basic residues" evidence="1">
    <location>
        <begin position="233"/>
        <end position="243"/>
    </location>
</feature>
<dbReference type="Pfam" id="PF04083">
    <property type="entry name" value="Abhydro_lipase"/>
    <property type="match status" value="1"/>
</dbReference>
<dbReference type="InterPro" id="IPR006693">
    <property type="entry name" value="AB_hydrolase_lipase"/>
</dbReference>
<evidence type="ECO:0000259" key="3">
    <source>
        <dbReference type="Pfam" id="PF04083"/>
    </source>
</evidence>
<dbReference type="STRING" id="576137.A0A1L7WMR2"/>
<reference evidence="4 5" key="1">
    <citation type="submission" date="2016-03" db="EMBL/GenBank/DDBJ databases">
        <authorList>
            <person name="Ploux O."/>
        </authorList>
    </citation>
    <scope>NUCLEOTIDE SEQUENCE [LARGE SCALE GENOMIC DNA]</scope>
    <source>
        <strain evidence="4 5">UAMH 11012</strain>
    </source>
</reference>
<feature type="region of interest" description="Disordered" evidence="1">
    <location>
        <begin position="230"/>
        <end position="252"/>
    </location>
</feature>
<dbReference type="Gene3D" id="3.40.50.1820">
    <property type="entry name" value="alpha/beta hydrolase"/>
    <property type="match status" value="1"/>
</dbReference>
<dbReference type="InterPro" id="IPR029058">
    <property type="entry name" value="AB_hydrolase_fold"/>
</dbReference>
<feature type="compositionally biased region" description="Basic and acidic residues" evidence="1">
    <location>
        <begin position="592"/>
        <end position="612"/>
    </location>
</feature>
<keyword evidence="2" id="KW-1133">Transmembrane helix</keyword>
<keyword evidence="5" id="KW-1185">Reference proteome</keyword>
<gene>
    <name evidence="4" type="ORF">PAC_03952</name>
</gene>
<feature type="region of interest" description="Disordered" evidence="1">
    <location>
        <begin position="719"/>
        <end position="754"/>
    </location>
</feature>
<evidence type="ECO:0000256" key="2">
    <source>
        <dbReference type="SAM" id="Phobius"/>
    </source>
</evidence>
<feature type="compositionally biased region" description="Polar residues" evidence="1">
    <location>
        <begin position="322"/>
        <end position="338"/>
    </location>
</feature>
<keyword evidence="2" id="KW-0812">Transmembrane</keyword>
<dbReference type="PANTHER" id="PTHR11005">
    <property type="entry name" value="LYSOSOMAL ACID LIPASE-RELATED"/>
    <property type="match status" value="1"/>
</dbReference>
<feature type="transmembrane region" description="Helical" evidence="2">
    <location>
        <begin position="481"/>
        <end position="502"/>
    </location>
</feature>
<feature type="compositionally biased region" description="Acidic residues" evidence="1">
    <location>
        <begin position="575"/>
        <end position="585"/>
    </location>
</feature>
<protein>
    <submittedName>
        <fullName evidence="4">Related to triacylglycerol lipase</fullName>
    </submittedName>
</protein>
<evidence type="ECO:0000256" key="1">
    <source>
        <dbReference type="SAM" id="MobiDB-lite"/>
    </source>
</evidence>
<keyword evidence="2" id="KW-0472">Membrane</keyword>
<organism evidence="4 5">
    <name type="scientific">Phialocephala subalpina</name>
    <dbReference type="NCBI Taxonomy" id="576137"/>
    <lineage>
        <taxon>Eukaryota</taxon>
        <taxon>Fungi</taxon>
        <taxon>Dikarya</taxon>
        <taxon>Ascomycota</taxon>
        <taxon>Pezizomycotina</taxon>
        <taxon>Leotiomycetes</taxon>
        <taxon>Helotiales</taxon>
        <taxon>Mollisiaceae</taxon>
        <taxon>Phialocephala</taxon>
        <taxon>Phialocephala fortinii species complex</taxon>
    </lineage>
</organism>
<dbReference type="GO" id="GO:0006629">
    <property type="term" value="P:lipid metabolic process"/>
    <property type="evidence" value="ECO:0007669"/>
    <property type="project" value="InterPro"/>
</dbReference>
<evidence type="ECO:0000313" key="4">
    <source>
        <dbReference type="EMBL" id="CZR54069.1"/>
    </source>
</evidence>
<feature type="region of interest" description="Disordered" evidence="1">
    <location>
        <begin position="1"/>
        <end position="26"/>
    </location>
</feature>
<dbReference type="SUPFAM" id="SSF53474">
    <property type="entry name" value="alpha/beta-Hydrolases"/>
    <property type="match status" value="1"/>
</dbReference>
<dbReference type="AlphaFoldDB" id="A0A1L7WMR2"/>
<feature type="region of interest" description="Disordered" evidence="1">
    <location>
        <begin position="110"/>
        <end position="151"/>
    </location>
</feature>
<dbReference type="EMBL" id="FJOG01000004">
    <property type="protein sequence ID" value="CZR54069.1"/>
    <property type="molecule type" value="Genomic_DNA"/>
</dbReference>
<accession>A0A1L7WMR2</accession>
<name>A0A1L7WMR2_9HELO</name>
<feature type="region of interest" description="Disordered" evidence="1">
    <location>
        <begin position="312"/>
        <end position="339"/>
    </location>
</feature>
<feature type="region of interest" description="Disordered" evidence="1">
    <location>
        <begin position="572"/>
        <end position="624"/>
    </location>
</feature>
<feature type="compositionally biased region" description="Low complexity" evidence="1">
    <location>
        <begin position="10"/>
        <end position="26"/>
    </location>
</feature>
<dbReference type="FunFam" id="3.40.50.1820:FF:000193">
    <property type="entry name" value="Ab-hydrolase associated lipase"/>
    <property type="match status" value="1"/>
</dbReference>
<dbReference type="OrthoDB" id="6130531at2759"/>
<feature type="transmembrane region" description="Helical" evidence="2">
    <location>
        <begin position="172"/>
        <end position="197"/>
    </location>
</feature>